<gene>
    <name evidence="1" type="ORF">Amon02_000701100</name>
</gene>
<evidence type="ECO:0000313" key="2">
    <source>
        <dbReference type="Proteomes" id="UP001165064"/>
    </source>
</evidence>
<name>A0ACB5TAF5_AMBMO</name>
<comment type="caution">
    <text evidence="1">The sequence shown here is derived from an EMBL/GenBank/DDBJ whole genome shotgun (WGS) entry which is preliminary data.</text>
</comment>
<keyword evidence="2" id="KW-1185">Reference proteome</keyword>
<reference evidence="1" key="1">
    <citation type="submission" date="2023-04" db="EMBL/GenBank/DDBJ databases">
        <title>Ambrosiozyma monospora NBRC 10751.</title>
        <authorList>
            <person name="Ichikawa N."/>
            <person name="Sato H."/>
            <person name="Tonouchi N."/>
        </authorList>
    </citation>
    <scope>NUCLEOTIDE SEQUENCE</scope>
    <source>
        <strain evidence="1">NBRC 10751</strain>
    </source>
</reference>
<dbReference type="Proteomes" id="UP001165064">
    <property type="component" value="Unassembled WGS sequence"/>
</dbReference>
<protein>
    <submittedName>
        <fullName evidence="1">Unnamed protein product</fullName>
    </submittedName>
</protein>
<dbReference type="EMBL" id="BSXS01005674">
    <property type="protein sequence ID" value="GME84675.1"/>
    <property type="molecule type" value="Genomic_DNA"/>
</dbReference>
<accession>A0ACB5TAF5</accession>
<sequence>MIEGWVYSCKIMALLNKGKLMESWFFMKQVCLTSTDKIPFQVGVNFMTYFSSNGISFLIPVFAEEFEQLTCFSEDIKKIGYYKYLESLLKAGVAWSDHWRSVVNHLLYVINDRTLRNEYIQRIRLEANKRKIELPHLAVPKLNKSALLLDSTFEDAVENMLLHLNTTNKPSEQEFKIRLKLQGFLGQNNVQKAWDFLEDEVVKGTTFMELHKIMRIMKRLSNNGEFYFVIALTNYISEKYKLDVSTHSYSLVLKQLGTCHVNENWRLLVQLMYHETSYNSIIWTPNVIRQLQKLVSRDSNKFMNFKLEAQDTNHKDQLQKLINNLSWTNTQEREQEQNKKPQKPQQPNFILSENTITFQKTVNKISIFEFHSVIEHGSVQQAWSILKDNPSLIKPSYKYKYKDKDKDKLSCCVCWWW</sequence>
<proteinExistence type="predicted"/>
<evidence type="ECO:0000313" key="1">
    <source>
        <dbReference type="EMBL" id="GME84675.1"/>
    </source>
</evidence>
<organism evidence="1 2">
    <name type="scientific">Ambrosiozyma monospora</name>
    <name type="common">Yeast</name>
    <name type="synonym">Endomycopsis monosporus</name>
    <dbReference type="NCBI Taxonomy" id="43982"/>
    <lineage>
        <taxon>Eukaryota</taxon>
        <taxon>Fungi</taxon>
        <taxon>Dikarya</taxon>
        <taxon>Ascomycota</taxon>
        <taxon>Saccharomycotina</taxon>
        <taxon>Pichiomycetes</taxon>
        <taxon>Pichiales</taxon>
        <taxon>Pichiaceae</taxon>
        <taxon>Ambrosiozyma</taxon>
    </lineage>
</organism>